<proteinExistence type="predicted"/>
<dbReference type="AlphaFoldDB" id="A0A813LLA3"/>
<gene>
    <name evidence="1" type="ORF">PGLA2088_LOCUS47143</name>
</gene>
<evidence type="ECO:0000313" key="2">
    <source>
        <dbReference type="Proteomes" id="UP000626109"/>
    </source>
</evidence>
<reference evidence="1" key="1">
    <citation type="submission" date="2021-02" db="EMBL/GenBank/DDBJ databases">
        <authorList>
            <person name="Dougan E. K."/>
            <person name="Rhodes N."/>
            <person name="Thang M."/>
            <person name="Chan C."/>
        </authorList>
    </citation>
    <scope>NUCLEOTIDE SEQUENCE</scope>
</reference>
<feature type="non-terminal residue" evidence="1">
    <location>
        <position position="1"/>
    </location>
</feature>
<name>A0A813LLA3_POLGL</name>
<organism evidence="1 2">
    <name type="scientific">Polarella glacialis</name>
    <name type="common">Dinoflagellate</name>
    <dbReference type="NCBI Taxonomy" id="89957"/>
    <lineage>
        <taxon>Eukaryota</taxon>
        <taxon>Sar</taxon>
        <taxon>Alveolata</taxon>
        <taxon>Dinophyceae</taxon>
        <taxon>Suessiales</taxon>
        <taxon>Suessiaceae</taxon>
        <taxon>Polarella</taxon>
    </lineage>
</organism>
<dbReference type="EMBL" id="CAJNNW010036420">
    <property type="protein sequence ID" value="CAE8734116.1"/>
    <property type="molecule type" value="Genomic_DNA"/>
</dbReference>
<accession>A0A813LLA3</accession>
<protein>
    <submittedName>
        <fullName evidence="1">Uncharacterized protein</fullName>
    </submittedName>
</protein>
<dbReference type="Proteomes" id="UP000626109">
    <property type="component" value="Unassembled WGS sequence"/>
</dbReference>
<comment type="caution">
    <text evidence="1">The sequence shown here is derived from an EMBL/GenBank/DDBJ whole genome shotgun (WGS) entry which is preliminary data.</text>
</comment>
<evidence type="ECO:0000313" key="1">
    <source>
        <dbReference type="EMBL" id="CAE8734116.1"/>
    </source>
</evidence>
<sequence>ATPAKAPAEPPAAPAAPKIMTTQFEAVRDLLRRGQEDASPAALTPQQVIMVFFAYFSGFRERNNIAGDIDLSTKQKQMVVLMIQSNLMQANSAKDFWPLLCAELGSGKDSEVKQLLFDLTGLPN</sequence>